<keyword evidence="3" id="KW-1185">Reference proteome</keyword>
<reference evidence="2 3" key="2">
    <citation type="journal article" date="2019" name="Environ. Microbiol.">
        <title>The genera of bacteriophages and their receptors are the major determinants of host range.</title>
        <authorList>
            <person name="Gencay Y.E."/>
            <person name="Gambino M."/>
            <person name="Prussing T.F."/>
            <person name="Brondsted L."/>
        </authorList>
    </citation>
    <scope>NUCLEOTIDE SEQUENCE [LARGE SCALE GENOMIC DNA]</scope>
</reference>
<protein>
    <submittedName>
        <fullName evidence="2">Homing endonuclease</fullName>
    </submittedName>
</protein>
<name>A0A2Z5HJR4_9CAUD</name>
<dbReference type="GeneID" id="79714347"/>
<sequence>MSNRNISDNGLTADKLREVLHYDPDTGLFTWLKTVSSKAPKGTVPDGRDPDGYKVIMLKGKYLRQHRLAWFYMTGEWPRGQIDHRNGVRDDNRFCNLRECDSQDNNRNRGLSRKNTSGVSGVHRQQGKWMVRIRLQKGVRKFFGYFDDLEFAELVASEARDKYHKEFSLCAR</sequence>
<accession>A0A2Z5HJR4</accession>
<evidence type="ECO:0000313" key="2">
    <source>
        <dbReference type="EMBL" id="AXC39668.1"/>
    </source>
</evidence>
<evidence type="ECO:0000313" key="3">
    <source>
        <dbReference type="Proteomes" id="UP000252433"/>
    </source>
</evidence>
<dbReference type="Pfam" id="PF13392">
    <property type="entry name" value="HNH_3"/>
    <property type="match status" value="1"/>
</dbReference>
<proteinExistence type="predicted"/>
<dbReference type="InterPro" id="IPR003615">
    <property type="entry name" value="HNH_nuc"/>
</dbReference>
<organism evidence="2 3">
    <name type="scientific">Salmonella phage S102</name>
    <dbReference type="NCBI Taxonomy" id="2231336"/>
    <lineage>
        <taxon>Viruses</taxon>
        <taxon>Duplodnaviria</taxon>
        <taxon>Heunggongvirae</taxon>
        <taxon>Uroviricota</taxon>
        <taxon>Caudoviricetes</taxon>
        <taxon>Sarkviridae</taxon>
        <taxon>Guernseyvirinae</taxon>
        <taxon>Jerseyvirus</taxon>
        <taxon>Jerseyvirus S102</taxon>
    </lineage>
</organism>
<dbReference type="InterPro" id="IPR044925">
    <property type="entry name" value="His-Me_finger_sf"/>
</dbReference>
<keyword evidence="2" id="KW-0540">Nuclease</keyword>
<dbReference type="RefSeq" id="YP_010747590.1">
    <property type="nucleotide sequence ID" value="NC_073199.1"/>
</dbReference>
<dbReference type="Gene3D" id="3.90.75.20">
    <property type="match status" value="1"/>
</dbReference>
<evidence type="ECO:0000259" key="1">
    <source>
        <dbReference type="Pfam" id="PF13392"/>
    </source>
</evidence>
<keyword evidence="2" id="KW-0378">Hydrolase</keyword>
<dbReference type="KEGG" id="vg:79714347"/>
<dbReference type="EMBL" id="MH370360">
    <property type="protein sequence ID" value="AXC39668.1"/>
    <property type="molecule type" value="Genomic_DNA"/>
</dbReference>
<feature type="domain" description="HNH nuclease" evidence="1">
    <location>
        <begin position="66"/>
        <end position="107"/>
    </location>
</feature>
<keyword evidence="2" id="KW-0255">Endonuclease</keyword>
<dbReference type="SUPFAM" id="SSF54060">
    <property type="entry name" value="His-Me finger endonucleases"/>
    <property type="match status" value="1"/>
</dbReference>
<reference evidence="3" key="1">
    <citation type="submission" date="2018-05" db="EMBL/GenBank/DDBJ databases">
        <title>Host range determinants of Salmonella infecting bacteriophages.</title>
        <authorList>
            <person name="Gencay Y.E."/>
        </authorList>
    </citation>
    <scope>NUCLEOTIDE SEQUENCE [LARGE SCALE GENOMIC DNA]</scope>
</reference>
<dbReference type="GO" id="GO:0004519">
    <property type="term" value="F:endonuclease activity"/>
    <property type="evidence" value="ECO:0007669"/>
    <property type="project" value="UniProtKB-KW"/>
</dbReference>
<dbReference type="Proteomes" id="UP000252433">
    <property type="component" value="Segment"/>
</dbReference>